<evidence type="ECO:0000313" key="3">
    <source>
        <dbReference type="Proteomes" id="UP000475862"/>
    </source>
</evidence>
<evidence type="ECO:0008006" key="4">
    <source>
        <dbReference type="Google" id="ProtNLM"/>
    </source>
</evidence>
<gene>
    <name evidence="2" type="ORF">AGLY_004015</name>
</gene>
<proteinExistence type="predicted"/>
<keyword evidence="3" id="KW-1185">Reference proteome</keyword>
<evidence type="ECO:0000256" key="1">
    <source>
        <dbReference type="SAM" id="MobiDB-lite"/>
    </source>
</evidence>
<reference evidence="2 3" key="1">
    <citation type="submission" date="2019-08" db="EMBL/GenBank/DDBJ databases">
        <title>The genome of the soybean aphid Biotype 1, its phylome, world population structure and adaptation to the North American continent.</title>
        <authorList>
            <person name="Giordano R."/>
            <person name="Donthu R.K."/>
            <person name="Hernandez A.G."/>
            <person name="Wright C.L."/>
            <person name="Zimin A.V."/>
        </authorList>
    </citation>
    <scope>NUCLEOTIDE SEQUENCE [LARGE SCALE GENOMIC DNA]</scope>
    <source>
        <tissue evidence="2">Whole aphids</tissue>
    </source>
</reference>
<name>A0A6G0TY79_APHGL</name>
<sequence length="264" mass="30671">MESKMFKAKNFSKCENSITSVYLTILLLCFRINLSGGMQNVLRRIAATLVILCPVIVFSIPESAIQASSIKSSQSEQDNSDYTRSFDEDQEEKRAWRDLQTAGWGKRGWQNLKTTWGKRTQDWQNLHSSWGKRQGWQKLHGGWGKRGWKDMQSGGWGKRFKDQPSSDQLSQFDEYLDKYEDENPNEAEKRSWDNFQGSWGKRAADWTSFRGKPYAIANGSWGKRNPVDYMNEYSGYGDNDNYKAYIFPPGYNSYLPNFQAEYEK</sequence>
<dbReference type="Proteomes" id="UP000475862">
    <property type="component" value="Unassembled WGS sequence"/>
</dbReference>
<organism evidence="2 3">
    <name type="scientific">Aphis glycines</name>
    <name type="common">Soybean aphid</name>
    <dbReference type="NCBI Taxonomy" id="307491"/>
    <lineage>
        <taxon>Eukaryota</taxon>
        <taxon>Metazoa</taxon>
        <taxon>Ecdysozoa</taxon>
        <taxon>Arthropoda</taxon>
        <taxon>Hexapoda</taxon>
        <taxon>Insecta</taxon>
        <taxon>Pterygota</taxon>
        <taxon>Neoptera</taxon>
        <taxon>Paraneoptera</taxon>
        <taxon>Hemiptera</taxon>
        <taxon>Sternorrhyncha</taxon>
        <taxon>Aphidomorpha</taxon>
        <taxon>Aphidoidea</taxon>
        <taxon>Aphididae</taxon>
        <taxon>Aphidini</taxon>
        <taxon>Aphis</taxon>
        <taxon>Aphis</taxon>
    </lineage>
</organism>
<comment type="caution">
    <text evidence="2">The sequence shown here is derived from an EMBL/GenBank/DDBJ whole genome shotgun (WGS) entry which is preliminary data.</text>
</comment>
<accession>A0A6G0TY79</accession>
<dbReference type="AlphaFoldDB" id="A0A6G0TY79"/>
<evidence type="ECO:0000313" key="2">
    <source>
        <dbReference type="EMBL" id="KAE9540770.1"/>
    </source>
</evidence>
<dbReference type="OrthoDB" id="6090360at2759"/>
<dbReference type="EMBL" id="VYZN01000013">
    <property type="protein sequence ID" value="KAE9540770.1"/>
    <property type="molecule type" value="Genomic_DNA"/>
</dbReference>
<feature type="region of interest" description="Disordered" evidence="1">
    <location>
        <begin position="69"/>
        <end position="89"/>
    </location>
</feature>
<protein>
    <recommendedName>
        <fullName evidence="4">Prothoracicostatic peptide</fullName>
    </recommendedName>
</protein>